<keyword evidence="2" id="KW-1185">Reference proteome</keyword>
<reference evidence="2" key="1">
    <citation type="submission" date="2018-07" db="EMBL/GenBank/DDBJ databases">
        <authorList>
            <person name="Liu B.-T."/>
            <person name="Du Z."/>
        </authorList>
    </citation>
    <scope>NUCLEOTIDE SEQUENCE [LARGE SCALE GENOMIC DNA]</scope>
    <source>
        <strain evidence="2">XYN52</strain>
    </source>
</reference>
<name>A0A369W1L2_9HYPH</name>
<dbReference type="Proteomes" id="UP000253759">
    <property type="component" value="Unassembled WGS sequence"/>
</dbReference>
<protein>
    <submittedName>
        <fullName evidence="1">Uncharacterized protein</fullName>
    </submittedName>
</protein>
<evidence type="ECO:0000313" key="2">
    <source>
        <dbReference type="Proteomes" id="UP000253759"/>
    </source>
</evidence>
<gene>
    <name evidence="1" type="ORF">DVH29_11225</name>
</gene>
<accession>A0A369W1L2</accession>
<comment type="caution">
    <text evidence="1">The sequence shown here is derived from an EMBL/GenBank/DDBJ whole genome shotgun (WGS) entry which is preliminary data.</text>
</comment>
<proteinExistence type="predicted"/>
<dbReference type="AlphaFoldDB" id="A0A369W1L2"/>
<organism evidence="1 2">
    <name type="scientific">Pelagibacterium lacus</name>
    <dbReference type="NCBI Taxonomy" id="2282655"/>
    <lineage>
        <taxon>Bacteria</taxon>
        <taxon>Pseudomonadati</taxon>
        <taxon>Pseudomonadota</taxon>
        <taxon>Alphaproteobacteria</taxon>
        <taxon>Hyphomicrobiales</taxon>
        <taxon>Devosiaceae</taxon>
        <taxon>Pelagibacterium</taxon>
    </lineage>
</organism>
<dbReference type="EMBL" id="QQNH01000015">
    <property type="protein sequence ID" value="RDE08574.1"/>
    <property type="molecule type" value="Genomic_DNA"/>
</dbReference>
<dbReference type="OrthoDB" id="9783818at2"/>
<sequence>MNFTAHVVGFDLTEEEHAGLACIAENTGGVFVPAQNANELRDALAHVQSVVDLQPLSPPEPVTGPEPQQQVNAEIEVEAPATVVTGASFAVSWSSMIDPQDYVTIVPVGADDTTYGDYQRVRDDTEANLIAPADPGLYEVRYVLDEGTRVVGFAPVEVVEAEVTISAPDEVTTGASFIVSWSSSVHPQDYVTIVSAGADEGSYTNYQRVRDDTENSLTAPSEPGLYEVRYVLEEGARTLASASIEVVEAEVILNGPDVARAQTSLRINWSMAIHPQDYITIVPAGADEGTYRDYIRVRTDLEGDMNAPAEPGLYEIRYVLQEGTRTVSSRMLEVVGADAPLDDGAGLVVPAQASPGETITVSWSDTAESADQRVSIARADQADFGWIEAHRVGKETTLELTMPNEPGRYEVRYLDIGGQAVLGRAIVEVE</sequence>
<evidence type="ECO:0000313" key="1">
    <source>
        <dbReference type="EMBL" id="RDE08574.1"/>
    </source>
</evidence>